<evidence type="ECO:0000256" key="7">
    <source>
        <dbReference type="PIRNR" id="PIRNR000368"/>
    </source>
</evidence>
<dbReference type="EC" id="1.97.1.-" evidence="7"/>
<sequence length="173" mass="20157">MYYGNIKKYDIANGEGVRITLFVSGCTNHCKGCFQPQTWDFHYGQPYTADTEKEILDFLEHDYIEGLTILGGEPFEPENQRELVNLCRKIKTQYPQKNIWCFTGFVLDKDLMPGQRKHCEVTDEFLSYLDVLVDGPFIEEQKNLVLAFRGSENQRIIDVPKTRKEGKIVLYME</sequence>
<dbReference type="GO" id="GO:0043365">
    <property type="term" value="F:[formate-C-acetyltransferase]-activating enzyme activity"/>
    <property type="evidence" value="ECO:0007669"/>
    <property type="project" value="InterPro"/>
</dbReference>
<accession>A0A7W8CVR9</accession>
<dbReference type="Pfam" id="PF13353">
    <property type="entry name" value="Fer4_12"/>
    <property type="match status" value="1"/>
</dbReference>
<dbReference type="GO" id="GO:0046872">
    <property type="term" value="F:metal ion binding"/>
    <property type="evidence" value="ECO:0007669"/>
    <property type="project" value="UniProtKB-KW"/>
</dbReference>
<dbReference type="InterPro" id="IPR013785">
    <property type="entry name" value="Aldolase_TIM"/>
</dbReference>
<comment type="cofactor">
    <cofactor evidence="1">
        <name>[4Fe-4S] cluster</name>
        <dbReference type="ChEBI" id="CHEBI:49883"/>
    </cofactor>
</comment>
<dbReference type="NCBIfam" id="TIGR02491">
    <property type="entry name" value="NrdG"/>
    <property type="match status" value="1"/>
</dbReference>
<dbReference type="Gene3D" id="3.20.20.70">
    <property type="entry name" value="Aldolase class I"/>
    <property type="match status" value="1"/>
</dbReference>
<dbReference type="SFLD" id="SFLDF00299">
    <property type="entry name" value="anaerobic_ribonucleoside-triph"/>
    <property type="match status" value="1"/>
</dbReference>
<evidence type="ECO:0000256" key="2">
    <source>
        <dbReference type="ARBA" id="ARBA00022485"/>
    </source>
</evidence>
<dbReference type="Proteomes" id="UP000539953">
    <property type="component" value="Unassembled WGS sequence"/>
</dbReference>
<organism evidence="8 9">
    <name type="scientific">Catenisphaera adipataccumulans</name>
    <dbReference type="NCBI Taxonomy" id="700500"/>
    <lineage>
        <taxon>Bacteria</taxon>
        <taxon>Bacillati</taxon>
        <taxon>Bacillota</taxon>
        <taxon>Erysipelotrichia</taxon>
        <taxon>Erysipelotrichales</taxon>
        <taxon>Erysipelotrichaceae</taxon>
        <taxon>Catenisphaera</taxon>
    </lineage>
</organism>
<evidence type="ECO:0000256" key="6">
    <source>
        <dbReference type="ARBA" id="ARBA00023014"/>
    </source>
</evidence>
<dbReference type="CDD" id="cd01335">
    <property type="entry name" value="Radical_SAM"/>
    <property type="match status" value="1"/>
</dbReference>
<dbReference type="InterPro" id="IPR012837">
    <property type="entry name" value="NrdG"/>
</dbReference>
<evidence type="ECO:0000256" key="3">
    <source>
        <dbReference type="ARBA" id="ARBA00022691"/>
    </source>
</evidence>
<protein>
    <recommendedName>
        <fullName evidence="7">Anaerobic ribonucleoside-triphosphate reductase-activating protein</fullName>
        <ecNumber evidence="7">1.97.1.-</ecNumber>
    </recommendedName>
</protein>
<dbReference type="SUPFAM" id="SSF102114">
    <property type="entry name" value="Radical SAM enzymes"/>
    <property type="match status" value="1"/>
</dbReference>
<dbReference type="SFLD" id="SFLDS00029">
    <property type="entry name" value="Radical_SAM"/>
    <property type="match status" value="1"/>
</dbReference>
<comment type="caution">
    <text evidence="8">The sequence shown here is derived from an EMBL/GenBank/DDBJ whole genome shotgun (WGS) entry which is preliminary data.</text>
</comment>
<keyword evidence="5" id="KW-0408">Iron</keyword>
<dbReference type="InterPro" id="IPR058240">
    <property type="entry name" value="rSAM_sf"/>
</dbReference>
<gene>
    <name evidence="8" type="ORF">HNQ47_000536</name>
</gene>
<dbReference type="GO" id="GO:0051539">
    <property type="term" value="F:4 iron, 4 sulfur cluster binding"/>
    <property type="evidence" value="ECO:0007669"/>
    <property type="project" value="UniProtKB-KW"/>
</dbReference>
<dbReference type="EMBL" id="JACHHK010000002">
    <property type="protein sequence ID" value="MBB5182517.1"/>
    <property type="molecule type" value="Genomic_DNA"/>
</dbReference>
<keyword evidence="3" id="KW-0949">S-adenosyl-L-methionine</keyword>
<evidence type="ECO:0000256" key="4">
    <source>
        <dbReference type="ARBA" id="ARBA00022723"/>
    </source>
</evidence>
<keyword evidence="7 8" id="KW-0560">Oxidoreductase</keyword>
<name>A0A7W8CVR9_9FIRM</name>
<reference evidence="8 9" key="1">
    <citation type="submission" date="2020-08" db="EMBL/GenBank/DDBJ databases">
        <title>Genomic Encyclopedia of Type Strains, Phase IV (KMG-IV): sequencing the most valuable type-strain genomes for metagenomic binning, comparative biology and taxonomic classification.</title>
        <authorList>
            <person name="Goeker M."/>
        </authorList>
    </citation>
    <scope>NUCLEOTIDE SEQUENCE [LARGE SCALE GENOMIC DNA]</scope>
    <source>
        <strain evidence="8 9">DSM 25799</strain>
    </source>
</reference>
<keyword evidence="2" id="KW-0004">4Fe-4S</keyword>
<dbReference type="PANTHER" id="PTHR30352">
    <property type="entry name" value="PYRUVATE FORMATE-LYASE-ACTIVATING ENZYME"/>
    <property type="match status" value="1"/>
</dbReference>
<dbReference type="InterPro" id="IPR034457">
    <property type="entry name" value="Organic_radical-activating"/>
</dbReference>
<dbReference type="SFLD" id="SFLDG01063">
    <property type="entry name" value="activating_enzymes__group_1"/>
    <property type="match status" value="1"/>
</dbReference>
<dbReference type="SFLD" id="SFLDG01066">
    <property type="entry name" value="organic_radical-activating_enz"/>
    <property type="match status" value="1"/>
</dbReference>
<dbReference type="RefSeq" id="WP_183327278.1">
    <property type="nucleotide sequence ID" value="NZ_JACHHK010000002.1"/>
</dbReference>
<keyword evidence="9" id="KW-1185">Reference proteome</keyword>
<proteinExistence type="inferred from homology"/>
<evidence type="ECO:0000313" key="8">
    <source>
        <dbReference type="EMBL" id="MBB5182517.1"/>
    </source>
</evidence>
<dbReference type="GO" id="GO:0004748">
    <property type="term" value="F:ribonucleoside-diphosphate reductase activity, thioredoxin disulfide as acceptor"/>
    <property type="evidence" value="ECO:0007669"/>
    <property type="project" value="TreeGrafter"/>
</dbReference>
<comment type="similarity">
    <text evidence="7">Belongs to the organic radical-activating enzymes family.</text>
</comment>
<evidence type="ECO:0000256" key="1">
    <source>
        <dbReference type="ARBA" id="ARBA00001966"/>
    </source>
</evidence>
<dbReference type="InterPro" id="IPR007197">
    <property type="entry name" value="rSAM"/>
</dbReference>
<dbReference type="PIRSF" id="PIRSF000368">
    <property type="entry name" value="NrdG"/>
    <property type="match status" value="1"/>
</dbReference>
<dbReference type="AlphaFoldDB" id="A0A7W8CVR9"/>
<evidence type="ECO:0000313" key="9">
    <source>
        <dbReference type="Proteomes" id="UP000539953"/>
    </source>
</evidence>
<keyword evidence="4" id="KW-0479">Metal-binding</keyword>
<evidence type="ECO:0000256" key="5">
    <source>
        <dbReference type="ARBA" id="ARBA00023004"/>
    </source>
</evidence>
<dbReference type="PANTHER" id="PTHR30352:SF2">
    <property type="entry name" value="ANAEROBIC RIBONUCLEOSIDE-TRIPHOSPHATE REDUCTASE-ACTIVATING PROTEIN"/>
    <property type="match status" value="1"/>
</dbReference>
<keyword evidence="6" id="KW-0411">Iron-sulfur</keyword>
<comment type="function">
    <text evidence="7">Activation of anaerobic ribonucleoside-triphosphate reductase under anaerobic conditions by generation of an organic free radical, using S-adenosylmethionine and reduced flavodoxin as cosubstrates to produce 5'-deoxy-adenosine.</text>
</comment>